<dbReference type="Proteomes" id="UP001153636">
    <property type="component" value="Chromosome 12"/>
</dbReference>
<organism evidence="1 2">
    <name type="scientific">Psylliodes chrysocephalus</name>
    <dbReference type="NCBI Taxonomy" id="3402493"/>
    <lineage>
        <taxon>Eukaryota</taxon>
        <taxon>Metazoa</taxon>
        <taxon>Ecdysozoa</taxon>
        <taxon>Arthropoda</taxon>
        <taxon>Hexapoda</taxon>
        <taxon>Insecta</taxon>
        <taxon>Pterygota</taxon>
        <taxon>Neoptera</taxon>
        <taxon>Endopterygota</taxon>
        <taxon>Coleoptera</taxon>
        <taxon>Polyphaga</taxon>
        <taxon>Cucujiformia</taxon>
        <taxon>Chrysomeloidea</taxon>
        <taxon>Chrysomelidae</taxon>
        <taxon>Galerucinae</taxon>
        <taxon>Alticini</taxon>
        <taxon>Psylliodes</taxon>
    </lineage>
</organism>
<dbReference type="AlphaFoldDB" id="A0A9P0CLA6"/>
<evidence type="ECO:0000313" key="2">
    <source>
        <dbReference type="Proteomes" id="UP001153636"/>
    </source>
</evidence>
<proteinExistence type="predicted"/>
<dbReference type="PANTHER" id="PTHR31511:SF12">
    <property type="entry name" value="RHO TERMINATION FACTOR N-TERMINAL DOMAIN-CONTAINING PROTEIN"/>
    <property type="match status" value="1"/>
</dbReference>
<sequence length="248" mass="28511">MGEKQHLEACLRNIKTYRNQVKAMVKKGAGLRAEGARERVKWDDSDTAFNSRILTGVISNMNHKDPKAFLIDAKALFKRRIQNVLRKDAAVKVNTTFGGEFEMVKGDRVLNEYKYFTTSNSPIYRDTNLDKWFDEKVIKPIMNKLEEFQERDSGWALKRIVNLGVNINKFTSQLGSSYIELPPQIKRKEACINIKNDDNACFAWAVTSALYPIHKNSDRVSSLLNCSQIKRYSFSNDLQANSKFRNSK</sequence>
<protein>
    <submittedName>
        <fullName evidence="1">Uncharacterized protein</fullName>
    </submittedName>
</protein>
<name>A0A9P0CLA6_9CUCU</name>
<dbReference type="EMBL" id="OV651824">
    <property type="protein sequence ID" value="CAH1101905.1"/>
    <property type="molecule type" value="Genomic_DNA"/>
</dbReference>
<gene>
    <name evidence="1" type="ORF">PSYICH_LOCUS3035</name>
</gene>
<keyword evidence="2" id="KW-1185">Reference proteome</keyword>
<accession>A0A9P0CLA6</accession>
<dbReference type="PANTHER" id="PTHR31511">
    <property type="entry name" value="PROTEIN CBG23764"/>
    <property type="match status" value="1"/>
</dbReference>
<reference evidence="1" key="1">
    <citation type="submission" date="2022-01" db="EMBL/GenBank/DDBJ databases">
        <authorList>
            <person name="King R."/>
        </authorList>
    </citation>
    <scope>NUCLEOTIDE SEQUENCE</scope>
</reference>
<evidence type="ECO:0000313" key="1">
    <source>
        <dbReference type="EMBL" id="CAH1101905.1"/>
    </source>
</evidence>
<dbReference type="OrthoDB" id="6696428at2759"/>